<proteinExistence type="predicted"/>
<dbReference type="Proteomes" id="UP000198611">
    <property type="component" value="Unassembled WGS sequence"/>
</dbReference>
<dbReference type="EMBL" id="FOMJ01000001">
    <property type="protein sequence ID" value="SFD06270.1"/>
    <property type="molecule type" value="Genomic_DNA"/>
</dbReference>
<sequence>MDPVIRILTFLVVAAGAASGRTAAVFAAAALVAAGLLAARPAPRPVLRPLMRLKWVALALAIFYAWGSPGHLLLPALGGWSPTVEGLTEAAIRLAGLASVAVGAGLLMETTATASLVAAIAWLATPLQGLGLERDRLALRLVLVMEWATALRQRPLPTVTATGRVARAAELAIAHLRETLAWAETGPATPWTLPATDWPPLRQWGWPLGALVLITAALLAFP</sequence>
<organism evidence="2 3">
    <name type="scientific">Thiohalospira halophila DSM 15071</name>
    <dbReference type="NCBI Taxonomy" id="1123397"/>
    <lineage>
        <taxon>Bacteria</taxon>
        <taxon>Pseudomonadati</taxon>
        <taxon>Pseudomonadota</taxon>
        <taxon>Gammaproteobacteria</taxon>
        <taxon>Thiohalospirales</taxon>
        <taxon>Thiohalospiraceae</taxon>
        <taxon>Thiohalospira</taxon>
    </lineage>
</organism>
<reference evidence="2 3" key="1">
    <citation type="submission" date="2016-10" db="EMBL/GenBank/DDBJ databases">
        <authorList>
            <person name="de Groot N.N."/>
        </authorList>
    </citation>
    <scope>NUCLEOTIDE SEQUENCE [LARGE SCALE GENOMIC DNA]</scope>
    <source>
        <strain evidence="2 3">HL3</strain>
    </source>
</reference>
<keyword evidence="1" id="KW-0472">Membrane</keyword>
<evidence type="ECO:0000313" key="2">
    <source>
        <dbReference type="EMBL" id="SFD06270.1"/>
    </source>
</evidence>
<evidence type="ECO:0000256" key="1">
    <source>
        <dbReference type="SAM" id="Phobius"/>
    </source>
</evidence>
<accession>A0A1I1PJU7</accession>
<keyword evidence="1" id="KW-0812">Transmembrane</keyword>
<dbReference type="STRING" id="1123397.SAMN05660831_00669"/>
<name>A0A1I1PJU7_9GAMM</name>
<keyword evidence="3" id="KW-1185">Reference proteome</keyword>
<evidence type="ECO:0008006" key="4">
    <source>
        <dbReference type="Google" id="ProtNLM"/>
    </source>
</evidence>
<keyword evidence="1" id="KW-1133">Transmembrane helix</keyword>
<dbReference type="OrthoDB" id="5784756at2"/>
<gene>
    <name evidence="2" type="ORF">SAMN05660831_00669</name>
</gene>
<evidence type="ECO:0000313" key="3">
    <source>
        <dbReference type="Proteomes" id="UP000198611"/>
    </source>
</evidence>
<feature type="transmembrane region" description="Helical" evidence="1">
    <location>
        <begin position="94"/>
        <end position="124"/>
    </location>
</feature>
<dbReference type="RefSeq" id="WP_093427301.1">
    <property type="nucleotide sequence ID" value="NZ_FOMJ01000001.1"/>
</dbReference>
<dbReference type="AlphaFoldDB" id="A0A1I1PJU7"/>
<feature type="transmembrane region" description="Helical" evidence="1">
    <location>
        <begin position="204"/>
        <end position="221"/>
    </location>
</feature>
<feature type="transmembrane region" description="Helical" evidence="1">
    <location>
        <begin position="54"/>
        <end position="74"/>
    </location>
</feature>
<protein>
    <recommendedName>
        <fullName evidence="4">Energy-coupling factor transport system permease protein</fullName>
    </recommendedName>
</protein>